<dbReference type="Gene3D" id="3.30.70.100">
    <property type="match status" value="1"/>
</dbReference>
<accession>A0A545AXU5</accession>
<dbReference type="InterPro" id="IPR007138">
    <property type="entry name" value="ABM_dom"/>
</dbReference>
<dbReference type="EMBL" id="VIRS01000003">
    <property type="protein sequence ID" value="TQS46157.1"/>
    <property type="molecule type" value="Genomic_DNA"/>
</dbReference>
<feature type="domain" description="ABM" evidence="1">
    <location>
        <begin position="10"/>
        <end position="72"/>
    </location>
</feature>
<dbReference type="InterPro" id="IPR011008">
    <property type="entry name" value="Dimeric_a/b-barrel"/>
</dbReference>
<name>A0A545AXU5_9ACTN</name>
<dbReference type="Proteomes" id="UP000317982">
    <property type="component" value="Unassembled WGS sequence"/>
</dbReference>
<comment type="caution">
    <text evidence="2">The sequence shown here is derived from an EMBL/GenBank/DDBJ whole genome shotgun (WGS) entry which is preliminary data.</text>
</comment>
<evidence type="ECO:0000313" key="3">
    <source>
        <dbReference type="Proteomes" id="UP000317982"/>
    </source>
</evidence>
<dbReference type="SUPFAM" id="SSF54909">
    <property type="entry name" value="Dimeric alpha+beta barrel"/>
    <property type="match status" value="1"/>
</dbReference>
<dbReference type="InParanoid" id="A0A545AXU5"/>
<evidence type="ECO:0000313" key="2">
    <source>
        <dbReference type="EMBL" id="TQS46157.1"/>
    </source>
</evidence>
<gene>
    <name evidence="2" type="ORF">FL583_06670</name>
</gene>
<dbReference type="AlphaFoldDB" id="A0A545AXU5"/>
<reference evidence="2 3" key="1">
    <citation type="submission" date="2019-07" db="EMBL/GenBank/DDBJ databases">
        <title>Cryptosporangium phraense sp. nov., isolated from plant litter.</title>
        <authorList>
            <person name="Suriyachadkun C."/>
        </authorList>
    </citation>
    <scope>NUCLEOTIDE SEQUENCE [LARGE SCALE GENOMIC DNA]</scope>
    <source>
        <strain evidence="2 3">A-T 5661</strain>
    </source>
</reference>
<dbReference type="OrthoDB" id="163160at2"/>
<protein>
    <recommendedName>
        <fullName evidence="1">ABM domain-containing protein</fullName>
    </recommendedName>
</protein>
<dbReference type="Pfam" id="PF03992">
    <property type="entry name" value="ABM"/>
    <property type="match status" value="1"/>
</dbReference>
<proteinExistence type="predicted"/>
<sequence length="107" mass="11699">MVPEEAAVIARVQTFHHSAEKLDELTELTRQQVAAARSIPGLNGYYLLVDRDNGKAVLLSLWSSEEDLRRLEATNASTRERVEAEVGVQPPAAEIFEVALRAAAPSS</sequence>
<keyword evidence="3" id="KW-1185">Reference proteome</keyword>
<organism evidence="2 3">
    <name type="scientific">Cryptosporangium phraense</name>
    <dbReference type="NCBI Taxonomy" id="2593070"/>
    <lineage>
        <taxon>Bacteria</taxon>
        <taxon>Bacillati</taxon>
        <taxon>Actinomycetota</taxon>
        <taxon>Actinomycetes</taxon>
        <taxon>Cryptosporangiales</taxon>
        <taxon>Cryptosporangiaceae</taxon>
        <taxon>Cryptosporangium</taxon>
    </lineage>
</organism>
<evidence type="ECO:0000259" key="1">
    <source>
        <dbReference type="Pfam" id="PF03992"/>
    </source>
</evidence>